<protein>
    <submittedName>
        <fullName evidence="5">Glycosyltransferase</fullName>
    </submittedName>
</protein>
<dbReference type="CDD" id="cd04195">
    <property type="entry name" value="GT2_AmsE_like"/>
    <property type="match status" value="1"/>
</dbReference>
<dbReference type="AlphaFoldDB" id="A0A3R6KGT8"/>
<dbReference type="InterPro" id="IPR029044">
    <property type="entry name" value="Nucleotide-diphossugar_trans"/>
</dbReference>
<comment type="similarity">
    <text evidence="1">Belongs to the glycosyltransferase 2 family.</text>
</comment>
<organism evidence="5 6">
    <name type="scientific">Parabacteroides distasonis</name>
    <dbReference type="NCBI Taxonomy" id="823"/>
    <lineage>
        <taxon>Bacteria</taxon>
        <taxon>Pseudomonadati</taxon>
        <taxon>Bacteroidota</taxon>
        <taxon>Bacteroidia</taxon>
        <taxon>Bacteroidales</taxon>
        <taxon>Tannerellaceae</taxon>
        <taxon>Parabacteroides</taxon>
    </lineage>
</organism>
<feature type="domain" description="Glycosyltransferase 2-like" evidence="4">
    <location>
        <begin position="7"/>
        <end position="165"/>
    </location>
</feature>
<evidence type="ECO:0000313" key="5">
    <source>
        <dbReference type="EMBL" id="RHD77758.1"/>
    </source>
</evidence>
<dbReference type="PANTHER" id="PTHR43685">
    <property type="entry name" value="GLYCOSYLTRANSFERASE"/>
    <property type="match status" value="1"/>
</dbReference>
<dbReference type="InterPro" id="IPR050834">
    <property type="entry name" value="Glycosyltransf_2"/>
</dbReference>
<evidence type="ECO:0000256" key="3">
    <source>
        <dbReference type="ARBA" id="ARBA00022679"/>
    </source>
</evidence>
<dbReference type="RefSeq" id="WP_005863124.1">
    <property type="nucleotide sequence ID" value="NZ_CAXSKO010000001.1"/>
</dbReference>
<dbReference type="GO" id="GO:0016757">
    <property type="term" value="F:glycosyltransferase activity"/>
    <property type="evidence" value="ECO:0007669"/>
    <property type="project" value="UniProtKB-KW"/>
</dbReference>
<dbReference type="SUPFAM" id="SSF53448">
    <property type="entry name" value="Nucleotide-diphospho-sugar transferases"/>
    <property type="match status" value="1"/>
</dbReference>
<name>A0A3R6KGT8_PARDI</name>
<evidence type="ECO:0000313" key="6">
    <source>
        <dbReference type="Proteomes" id="UP000284660"/>
    </source>
</evidence>
<reference evidence="5 6" key="1">
    <citation type="submission" date="2018-08" db="EMBL/GenBank/DDBJ databases">
        <title>A genome reference for cultivated species of the human gut microbiota.</title>
        <authorList>
            <person name="Zou Y."/>
            <person name="Xue W."/>
            <person name="Luo G."/>
        </authorList>
    </citation>
    <scope>NUCLEOTIDE SEQUENCE [LARGE SCALE GENOMIC DNA]</scope>
    <source>
        <strain evidence="5 6">AM30-4</strain>
    </source>
</reference>
<dbReference type="Pfam" id="PF00535">
    <property type="entry name" value="Glycos_transf_2"/>
    <property type="match status" value="1"/>
</dbReference>
<dbReference type="InterPro" id="IPR001173">
    <property type="entry name" value="Glyco_trans_2-like"/>
</dbReference>
<sequence length="271" mass="31684">MQSFSVLLSLYHKESALFLHQSLESVFAQTLLPTEVILVEDGPLSEELHAVVKEFMDRYLELKVIPLVENQGLGKALNEGLKHCSYDIVARMDTDDVAKPDRFEKQLAIFQEHPEVDVVGAWIDEFEGAVSNVLSVRKVPKDQEDILRFAKGRCPVNHPVVMFRKSAVLKAGGYKHFPLFEDYYLWVRMLMDGARFYNIQESLLFFRFSPDMFKRRGGWRYAVTEVKLQTLFYRIGFIDFFSLIRNICIRLVTRLLPNDFRSLLYKRFIRN</sequence>
<comment type="caution">
    <text evidence="5">The sequence shown here is derived from an EMBL/GenBank/DDBJ whole genome shotgun (WGS) entry which is preliminary data.</text>
</comment>
<keyword evidence="2" id="KW-0328">Glycosyltransferase</keyword>
<dbReference type="Gene3D" id="3.90.550.10">
    <property type="entry name" value="Spore Coat Polysaccharide Biosynthesis Protein SpsA, Chain A"/>
    <property type="match status" value="1"/>
</dbReference>
<evidence type="ECO:0000256" key="1">
    <source>
        <dbReference type="ARBA" id="ARBA00006739"/>
    </source>
</evidence>
<proteinExistence type="inferred from homology"/>
<accession>A0A3R6KGT8</accession>
<keyword evidence="3 5" id="KW-0808">Transferase</keyword>
<dbReference type="Proteomes" id="UP000284660">
    <property type="component" value="Unassembled WGS sequence"/>
</dbReference>
<dbReference type="EMBL" id="QSJN01000001">
    <property type="protein sequence ID" value="RHD77758.1"/>
    <property type="molecule type" value="Genomic_DNA"/>
</dbReference>
<evidence type="ECO:0000256" key="2">
    <source>
        <dbReference type="ARBA" id="ARBA00022676"/>
    </source>
</evidence>
<evidence type="ECO:0000259" key="4">
    <source>
        <dbReference type="Pfam" id="PF00535"/>
    </source>
</evidence>
<gene>
    <name evidence="5" type="ORF">DW782_00220</name>
</gene>
<dbReference type="PANTHER" id="PTHR43685:SF5">
    <property type="entry name" value="GLYCOSYLTRANSFERASE EPSE-RELATED"/>
    <property type="match status" value="1"/>
</dbReference>